<dbReference type="InterPro" id="IPR010099">
    <property type="entry name" value="SDR39U1"/>
</dbReference>
<dbReference type="Proteomes" id="UP000019442">
    <property type="component" value="Chromosome"/>
</dbReference>
<evidence type="ECO:0000256" key="1">
    <source>
        <dbReference type="ARBA" id="ARBA00009353"/>
    </source>
</evidence>
<dbReference type="Pfam" id="PF08338">
    <property type="entry name" value="DUF1731"/>
    <property type="match status" value="1"/>
</dbReference>
<reference evidence="5" key="2">
    <citation type="submission" date="2014-02" db="EMBL/GenBank/DDBJ databases">
        <title>Draft Genome Sequence of extremely halophilic bacteria Halorhodospira halochloris.</title>
        <authorList>
            <person name="Singh K.S."/>
        </authorList>
    </citation>
    <scope>NUCLEOTIDE SEQUENCE [LARGE SCALE GENOMIC DNA]</scope>
    <source>
        <strain evidence="5">A</strain>
    </source>
</reference>
<protein>
    <submittedName>
        <fullName evidence="4">Multidrug MFS transporter</fullName>
    </submittedName>
</protein>
<accession>W8KL09</accession>
<dbReference type="InterPro" id="IPR036291">
    <property type="entry name" value="NAD(P)-bd_dom_sf"/>
</dbReference>
<dbReference type="Gene3D" id="3.40.50.720">
    <property type="entry name" value="NAD(P)-binding Rossmann-like Domain"/>
    <property type="match status" value="1"/>
</dbReference>
<comment type="similarity">
    <text evidence="1">Belongs to the NAD(P)-dependent epimerase/dehydratase family. SDR39U1 subfamily.</text>
</comment>
<dbReference type="InterPro" id="IPR001509">
    <property type="entry name" value="Epimerase_deHydtase"/>
</dbReference>
<dbReference type="AlphaFoldDB" id="W8KL09"/>
<dbReference type="HOGENOM" id="CLU_047373_1_0_6"/>
<sequence>MRILITGGTGFVGSRLIARMQPQGHEFVVLTRNAEKARRKLGMDTFRIIEWDTRSPIPPDAFQGVEAAVNLVGESIASKRWSAQQKKKIINSRVEPTRALVEGINAHAPQCRALVSASAIGYYPVNQPEPLEEESEPAAGFMSEICQKWEAEAERVNEGTRLVIVRIGVVLGRGGGVIGRLMPIFKAGLGGPVSDGSQMMSWIHVDDLAGILSRALKEDSMRGVYNAVAPHPVTNREFSKAFAKALGRPALLPAPAFMLRATMGEMADIVLDSQAISGRKVQEEGGYSFLYPRIEHAMNEIAGRS</sequence>
<dbReference type="EMBL" id="CP007268">
    <property type="protein sequence ID" value="AHK79863.1"/>
    <property type="molecule type" value="Genomic_DNA"/>
</dbReference>
<evidence type="ECO:0000259" key="3">
    <source>
        <dbReference type="Pfam" id="PF08338"/>
    </source>
</evidence>
<feature type="domain" description="NAD-dependent epimerase/dehydratase" evidence="2">
    <location>
        <begin position="3"/>
        <end position="226"/>
    </location>
</feature>
<gene>
    <name evidence="4" type="ORF">M911_12665</name>
</gene>
<proteinExistence type="inferred from homology"/>
<evidence type="ECO:0000313" key="5">
    <source>
        <dbReference type="Proteomes" id="UP000019442"/>
    </source>
</evidence>
<evidence type="ECO:0000259" key="2">
    <source>
        <dbReference type="Pfam" id="PF01370"/>
    </source>
</evidence>
<dbReference type="RefSeq" id="WP_025282361.1">
    <property type="nucleotide sequence ID" value="NZ_CP007268.1"/>
</dbReference>
<evidence type="ECO:0000313" key="4">
    <source>
        <dbReference type="EMBL" id="AHK79863.1"/>
    </source>
</evidence>
<dbReference type="InterPro" id="IPR013549">
    <property type="entry name" value="DUF1731"/>
</dbReference>
<dbReference type="NCBIfam" id="TIGR01777">
    <property type="entry name" value="yfcH"/>
    <property type="match status" value="1"/>
</dbReference>
<keyword evidence="5" id="KW-1185">Reference proteome</keyword>
<dbReference type="OrthoDB" id="9801773at2"/>
<organism evidence="4 5">
    <name type="scientific">Ectothiorhodospira haloalkaliphila</name>
    <dbReference type="NCBI Taxonomy" id="421628"/>
    <lineage>
        <taxon>Bacteria</taxon>
        <taxon>Pseudomonadati</taxon>
        <taxon>Pseudomonadota</taxon>
        <taxon>Gammaproteobacteria</taxon>
        <taxon>Chromatiales</taxon>
        <taxon>Ectothiorhodospiraceae</taxon>
        <taxon>Ectothiorhodospira</taxon>
    </lineage>
</organism>
<dbReference type="SUPFAM" id="SSF51735">
    <property type="entry name" value="NAD(P)-binding Rossmann-fold domains"/>
    <property type="match status" value="1"/>
</dbReference>
<name>W8KL09_9GAMM</name>
<dbReference type="Pfam" id="PF01370">
    <property type="entry name" value="Epimerase"/>
    <property type="match status" value="1"/>
</dbReference>
<feature type="domain" description="DUF1731" evidence="3">
    <location>
        <begin position="254"/>
        <end position="301"/>
    </location>
</feature>
<dbReference type="PANTHER" id="PTHR11092:SF0">
    <property type="entry name" value="EPIMERASE FAMILY PROTEIN SDR39U1"/>
    <property type="match status" value="1"/>
</dbReference>
<reference evidence="4 5" key="1">
    <citation type="journal article" date="2014" name="J Genomics">
        <title>Draft Genome Sequence of the Extremely Halophilic Phototrophic Purple Sulfur Bacterium Halorhodospira halochloris.</title>
        <authorList>
            <person name="Singh K.S."/>
            <person name="Kirksey J."/>
            <person name="Hoff W.D."/>
            <person name="Deole R."/>
        </authorList>
    </citation>
    <scope>NUCLEOTIDE SEQUENCE [LARGE SCALE GENOMIC DNA]</scope>
    <source>
        <strain evidence="4 5">A</strain>
    </source>
</reference>
<dbReference type="PANTHER" id="PTHR11092">
    <property type="entry name" value="SUGAR NUCLEOTIDE EPIMERASE RELATED"/>
    <property type="match status" value="1"/>
</dbReference>
<dbReference type="KEGG" id="hhc:M911_12665"/>
<dbReference type="PATRIC" id="fig|1354791.3.peg.3022"/>